<reference evidence="2" key="2">
    <citation type="submission" date="2024-05" db="EMBL/GenBank/DDBJ databases">
        <title>Rhodohalobacter halophilus gen. nov., sp. nov., a moderately halophilic member of the family Balneolaceae.</title>
        <authorList>
            <person name="Xia J."/>
        </authorList>
    </citation>
    <scope>NUCLEOTIDE SEQUENCE</scope>
    <source>
        <strain evidence="2">WB101</strain>
    </source>
</reference>
<feature type="signal peptide" evidence="1">
    <location>
        <begin position="1"/>
        <end position="16"/>
    </location>
</feature>
<evidence type="ECO:0000313" key="2">
    <source>
        <dbReference type="EMBL" id="MCG2590887.1"/>
    </source>
</evidence>
<feature type="chain" id="PRO_5046077896" description="LPP20 lipoprotein" evidence="1">
    <location>
        <begin position="17"/>
        <end position="177"/>
    </location>
</feature>
<gene>
    <name evidence="2" type="ORF">L6773_20120</name>
</gene>
<comment type="caution">
    <text evidence="2">The sequence shown here is derived from an EMBL/GenBank/DDBJ whole genome shotgun (WGS) entry which is preliminary data.</text>
</comment>
<reference evidence="2" key="1">
    <citation type="submission" date="2022-01" db="EMBL/GenBank/DDBJ databases">
        <authorList>
            <person name="Wang Y."/>
        </authorList>
    </citation>
    <scope>NUCLEOTIDE SEQUENCE</scope>
    <source>
        <strain evidence="2">WB101</strain>
    </source>
</reference>
<organism evidence="2 3">
    <name type="scientific">Rhodohalobacter sulfatireducens</name>
    <dbReference type="NCBI Taxonomy" id="2911366"/>
    <lineage>
        <taxon>Bacteria</taxon>
        <taxon>Pseudomonadati</taxon>
        <taxon>Balneolota</taxon>
        <taxon>Balneolia</taxon>
        <taxon>Balneolales</taxon>
        <taxon>Balneolaceae</taxon>
        <taxon>Rhodohalobacter</taxon>
    </lineage>
</organism>
<dbReference type="EMBL" id="JAKLWS010000048">
    <property type="protein sequence ID" value="MCG2590887.1"/>
    <property type="molecule type" value="Genomic_DNA"/>
</dbReference>
<protein>
    <recommendedName>
        <fullName evidence="4">LPP20 lipoprotein</fullName>
    </recommendedName>
</protein>
<accession>A0ABS9KJB3</accession>
<keyword evidence="1" id="KW-0732">Signal</keyword>
<proteinExistence type="predicted"/>
<keyword evidence="3" id="KW-1185">Reference proteome</keyword>
<evidence type="ECO:0000313" key="3">
    <source>
        <dbReference type="Proteomes" id="UP001165366"/>
    </source>
</evidence>
<dbReference type="Proteomes" id="UP001165366">
    <property type="component" value="Unassembled WGS sequence"/>
</dbReference>
<evidence type="ECO:0008006" key="4">
    <source>
        <dbReference type="Google" id="ProtNLM"/>
    </source>
</evidence>
<dbReference type="PROSITE" id="PS51257">
    <property type="entry name" value="PROKAR_LIPOPROTEIN"/>
    <property type="match status" value="1"/>
</dbReference>
<name>A0ABS9KJB3_9BACT</name>
<sequence length="177" mass="19863">MRYFIGCAAILLFALAGCSSTETVQQETQPDEPIEEESLIPTWYDDGIHSSSDSLEFHGYALSSAMDSTKALDLSTQTALENLRFEIDRFAEEVRNKLTDTNGGEGQYSSPEFIIRLRNSVYDLSLESATITSKHEISDKGVHYSYAKASLLRTELPELIQQYLDDEAFLEQIKSDS</sequence>
<evidence type="ECO:0000256" key="1">
    <source>
        <dbReference type="SAM" id="SignalP"/>
    </source>
</evidence>
<dbReference type="RefSeq" id="WP_237856393.1">
    <property type="nucleotide sequence ID" value="NZ_JAKLWS010000048.1"/>
</dbReference>